<dbReference type="InterPro" id="IPR002145">
    <property type="entry name" value="CopG"/>
</dbReference>
<dbReference type="InterPro" id="IPR010985">
    <property type="entry name" value="Ribbon_hlx_hlx"/>
</dbReference>
<proteinExistence type="predicted"/>
<feature type="domain" description="Ribbon-helix-helix protein CopG" evidence="1">
    <location>
        <begin position="15"/>
        <end position="46"/>
    </location>
</feature>
<evidence type="ECO:0000259" key="1">
    <source>
        <dbReference type="Pfam" id="PF01402"/>
    </source>
</evidence>
<name>A0ABT7G346_9CORY</name>
<evidence type="ECO:0000313" key="2">
    <source>
        <dbReference type="EMBL" id="MDK4301155.1"/>
    </source>
</evidence>
<dbReference type="EMBL" id="JASNVK010000013">
    <property type="protein sequence ID" value="MDK4301155.1"/>
    <property type="molecule type" value="Genomic_DNA"/>
</dbReference>
<sequence length="107" mass="12151">MATRKQHGVIGRGPVVTVRLEHELVERLDALAERTGRSRGTYLRMALWAMIPTLERMHWEQVSKDFESLAIKDAFEEITLGLMEDAINADRYHEEKPGSDSSGTRSP</sequence>
<dbReference type="RefSeq" id="WP_284576100.1">
    <property type="nucleotide sequence ID" value="NZ_JASNVE010000009.1"/>
</dbReference>
<organism evidence="2 3">
    <name type="scientific">Corynebacterium propinquum</name>
    <dbReference type="NCBI Taxonomy" id="43769"/>
    <lineage>
        <taxon>Bacteria</taxon>
        <taxon>Bacillati</taxon>
        <taxon>Actinomycetota</taxon>
        <taxon>Actinomycetes</taxon>
        <taxon>Mycobacteriales</taxon>
        <taxon>Corynebacteriaceae</taxon>
        <taxon>Corynebacterium</taxon>
    </lineage>
</organism>
<dbReference type="SUPFAM" id="SSF47598">
    <property type="entry name" value="Ribbon-helix-helix"/>
    <property type="match status" value="1"/>
</dbReference>
<dbReference type="Proteomes" id="UP001243856">
    <property type="component" value="Unassembled WGS sequence"/>
</dbReference>
<evidence type="ECO:0000313" key="3">
    <source>
        <dbReference type="Proteomes" id="UP001243856"/>
    </source>
</evidence>
<protein>
    <submittedName>
        <fullName evidence="2">Ribbon-helix-helix protein, CopG family</fullName>
    </submittedName>
</protein>
<keyword evidence="3" id="KW-1185">Reference proteome</keyword>
<dbReference type="Pfam" id="PF01402">
    <property type="entry name" value="RHH_1"/>
    <property type="match status" value="1"/>
</dbReference>
<reference evidence="2 3" key="1">
    <citation type="submission" date="2023-05" db="EMBL/GenBank/DDBJ databases">
        <title>Metabolic capabilities are highly conserved among human nasal-associated Corynebacterium species in pangenomic analyses.</title>
        <authorList>
            <person name="Tran T.H."/>
            <person name="Roberts A.Q."/>
            <person name="Escapa I.F."/>
            <person name="Gao W."/>
            <person name="Conlan S."/>
            <person name="Kong H."/>
            <person name="Segre J.A."/>
            <person name="Kelly M.S."/>
            <person name="Lemon K.P."/>
        </authorList>
    </citation>
    <scope>NUCLEOTIDE SEQUENCE [LARGE SCALE GENOMIC DNA]</scope>
    <source>
        <strain evidence="2 3">KPL2811</strain>
    </source>
</reference>
<gene>
    <name evidence="2" type="ORF">QPX45_07880</name>
</gene>
<comment type="caution">
    <text evidence="2">The sequence shown here is derived from an EMBL/GenBank/DDBJ whole genome shotgun (WGS) entry which is preliminary data.</text>
</comment>
<accession>A0ABT7G346</accession>